<evidence type="ECO:0000313" key="2">
    <source>
        <dbReference type="Proteomes" id="UP000694930"/>
    </source>
</evidence>
<accession>A0ABM1UWG1</accession>
<dbReference type="RefSeq" id="XP_027767829.1">
    <property type="nucleotide sequence ID" value="XM_027912028.1"/>
</dbReference>
<protein>
    <submittedName>
        <fullName evidence="3">Uncharacterized protein LOC107030885</fullName>
    </submittedName>
</protein>
<dbReference type="PROSITE" id="PS50053">
    <property type="entry name" value="UBIQUITIN_2"/>
    <property type="match status" value="1"/>
</dbReference>
<dbReference type="SUPFAM" id="SSF54236">
    <property type="entry name" value="Ubiquitin-like"/>
    <property type="match status" value="2"/>
</dbReference>
<evidence type="ECO:0000313" key="3">
    <source>
        <dbReference type="RefSeq" id="XP_027767829.1"/>
    </source>
</evidence>
<proteinExistence type="predicted"/>
<dbReference type="Gene3D" id="3.10.20.90">
    <property type="entry name" value="Phosphatidylinositol 3-kinase Catalytic Subunit, Chain A, domain 1"/>
    <property type="match status" value="2"/>
</dbReference>
<reference evidence="2" key="1">
    <citation type="journal article" date="2014" name="Nat. Genet.">
        <title>The genome of the stress-tolerant wild tomato species Solanum pennellii.</title>
        <authorList>
            <person name="Bolger A."/>
            <person name="Scossa F."/>
            <person name="Bolger M.E."/>
            <person name="Lanz C."/>
            <person name="Maumus F."/>
            <person name="Tohge T."/>
            <person name="Quesneville H."/>
            <person name="Alseekh S."/>
            <person name="Sorensen I."/>
            <person name="Lichtenstein G."/>
            <person name="Fich E.A."/>
            <person name="Conte M."/>
            <person name="Keller H."/>
            <person name="Schneeberger K."/>
            <person name="Schwacke R."/>
            <person name="Ofner I."/>
            <person name="Vrebalov J."/>
            <person name="Xu Y."/>
            <person name="Osorio S."/>
            <person name="Aflitos S.A."/>
            <person name="Schijlen E."/>
            <person name="Jimenez-Gomez J.M."/>
            <person name="Ryngajllo M."/>
            <person name="Kimura S."/>
            <person name="Kumar R."/>
            <person name="Koenig D."/>
            <person name="Headland L.R."/>
            <person name="Maloof J.N."/>
            <person name="Sinha N."/>
            <person name="van Ham R.C."/>
            <person name="Lankhorst R.K."/>
            <person name="Mao L."/>
            <person name="Vogel A."/>
            <person name="Arsova B."/>
            <person name="Panstruga R."/>
            <person name="Fei Z."/>
            <person name="Rose J.K."/>
            <person name="Zamir D."/>
            <person name="Carrari F."/>
            <person name="Giovannoni J.J."/>
            <person name="Weigel D."/>
            <person name="Usadel B."/>
            <person name="Fernie A.R."/>
        </authorList>
    </citation>
    <scope>NUCLEOTIDE SEQUENCE [LARGE SCALE GENOMIC DNA]</scope>
    <source>
        <strain evidence="2">cv. LA0716</strain>
    </source>
</reference>
<dbReference type="Proteomes" id="UP000694930">
    <property type="component" value="Chromosome 9"/>
</dbReference>
<dbReference type="Pfam" id="PF11976">
    <property type="entry name" value="Rad60-SLD"/>
    <property type="match status" value="1"/>
</dbReference>
<keyword evidence="2" id="KW-1185">Reference proteome</keyword>
<evidence type="ECO:0000259" key="1">
    <source>
        <dbReference type="PROSITE" id="PS50053"/>
    </source>
</evidence>
<sequence>MEGNKRNKRPFEESSDKNYINLKIKSQDGTFMYYKVKPTSIMKKLFMSYSERKQILNYKTIRFLYNGNRVSSRSTVNQDDTILHFKVNPSTIMKDIFMSYSSKKQMMNYKVFRFFLDGKRLSSHKTVNELGLKNGDEIDAMIHQDGGGSACNY</sequence>
<dbReference type="CDD" id="cd01763">
    <property type="entry name" value="Ubl_SUMO_like"/>
    <property type="match status" value="1"/>
</dbReference>
<gene>
    <name evidence="3" type="primary">LOC107030885</name>
</gene>
<dbReference type="GeneID" id="107030885"/>
<dbReference type="InterPro" id="IPR022617">
    <property type="entry name" value="Rad60/SUMO-like_dom"/>
</dbReference>
<feature type="domain" description="Ubiquitin-like" evidence="1">
    <location>
        <begin position="113"/>
        <end position="147"/>
    </location>
</feature>
<dbReference type="InterPro" id="IPR000626">
    <property type="entry name" value="Ubiquitin-like_dom"/>
</dbReference>
<name>A0ABM1UWG1_SOLPN</name>
<dbReference type="InterPro" id="IPR029071">
    <property type="entry name" value="Ubiquitin-like_domsf"/>
</dbReference>
<dbReference type="PANTHER" id="PTHR10562">
    <property type="entry name" value="SMALL UBIQUITIN-RELATED MODIFIER"/>
    <property type="match status" value="1"/>
</dbReference>
<organism evidence="2 3">
    <name type="scientific">Solanum pennellii</name>
    <name type="common">Tomato</name>
    <name type="synonym">Lycopersicon pennellii</name>
    <dbReference type="NCBI Taxonomy" id="28526"/>
    <lineage>
        <taxon>Eukaryota</taxon>
        <taxon>Viridiplantae</taxon>
        <taxon>Streptophyta</taxon>
        <taxon>Embryophyta</taxon>
        <taxon>Tracheophyta</taxon>
        <taxon>Spermatophyta</taxon>
        <taxon>Magnoliopsida</taxon>
        <taxon>eudicotyledons</taxon>
        <taxon>Gunneridae</taxon>
        <taxon>Pentapetalae</taxon>
        <taxon>asterids</taxon>
        <taxon>lamiids</taxon>
        <taxon>Solanales</taxon>
        <taxon>Solanaceae</taxon>
        <taxon>Solanoideae</taxon>
        <taxon>Solaneae</taxon>
        <taxon>Solanum</taxon>
        <taxon>Solanum subgen. Lycopersicon</taxon>
    </lineage>
</organism>
<reference evidence="3" key="2">
    <citation type="submission" date="2025-08" db="UniProtKB">
        <authorList>
            <consortium name="RefSeq"/>
        </authorList>
    </citation>
    <scope>IDENTIFICATION</scope>
</reference>